<dbReference type="GO" id="GO:0015631">
    <property type="term" value="F:tubulin binding"/>
    <property type="evidence" value="ECO:0007669"/>
    <property type="project" value="TreeGrafter"/>
</dbReference>
<evidence type="ECO:0000313" key="4">
    <source>
        <dbReference type="EMBL" id="KAK3260052.1"/>
    </source>
</evidence>
<dbReference type="PROSITE" id="PS51221">
    <property type="entry name" value="TTL"/>
    <property type="match status" value="1"/>
</dbReference>
<name>A0AAE0FI25_9CHLO</name>
<sequence>VTRVDPLRVYMFEEGLARFATVKYEVPDGGNLSTRNMHLTNYSVNKTSKDYVSAEGDAHAGSKRKLTAIMQYLAARGHNTKKLMASINALVVKTIISIAPQLAHTYYTATSRVKAGSYCHHSRCFELLGFDVLLDEDLKPWLMEVNHSPSFGTDTPMDEDIKARLPLPPFPRCRFFQGRYDG</sequence>
<evidence type="ECO:0000256" key="1">
    <source>
        <dbReference type="ARBA" id="ARBA00022598"/>
    </source>
</evidence>
<keyword evidence="2" id="KW-0547">Nucleotide-binding</keyword>
<accession>A0AAE0FI25</accession>
<dbReference type="SUPFAM" id="SSF56059">
    <property type="entry name" value="Glutathione synthetase ATP-binding domain-like"/>
    <property type="match status" value="1"/>
</dbReference>
<dbReference type="AlphaFoldDB" id="A0AAE0FI25"/>
<comment type="caution">
    <text evidence="4">The sequence shown here is derived from an EMBL/GenBank/DDBJ whole genome shotgun (WGS) entry which is preliminary data.</text>
</comment>
<dbReference type="EMBL" id="LGRX02018259">
    <property type="protein sequence ID" value="KAK3260052.1"/>
    <property type="molecule type" value="Genomic_DNA"/>
</dbReference>
<reference evidence="4 5" key="1">
    <citation type="journal article" date="2015" name="Genome Biol. Evol.">
        <title>Comparative Genomics of a Bacterivorous Green Alga Reveals Evolutionary Causalities and Consequences of Phago-Mixotrophic Mode of Nutrition.</title>
        <authorList>
            <person name="Burns J.A."/>
            <person name="Paasch A."/>
            <person name="Narechania A."/>
            <person name="Kim E."/>
        </authorList>
    </citation>
    <scope>NUCLEOTIDE SEQUENCE [LARGE SCALE GENOMIC DNA]</scope>
    <source>
        <strain evidence="4 5">PLY_AMNH</strain>
    </source>
</reference>
<dbReference type="InterPro" id="IPR004344">
    <property type="entry name" value="TTL/TTLL_fam"/>
</dbReference>
<evidence type="ECO:0000256" key="2">
    <source>
        <dbReference type="ARBA" id="ARBA00022741"/>
    </source>
</evidence>
<protein>
    <recommendedName>
        <fullName evidence="6">Tubulin-tyrosine ligase</fullName>
    </recommendedName>
</protein>
<dbReference type="GO" id="GO:0000226">
    <property type="term" value="P:microtubule cytoskeleton organization"/>
    <property type="evidence" value="ECO:0007669"/>
    <property type="project" value="TreeGrafter"/>
</dbReference>
<dbReference type="GO" id="GO:0005524">
    <property type="term" value="F:ATP binding"/>
    <property type="evidence" value="ECO:0007669"/>
    <property type="project" value="UniProtKB-KW"/>
</dbReference>
<evidence type="ECO:0000313" key="5">
    <source>
        <dbReference type="Proteomes" id="UP001190700"/>
    </source>
</evidence>
<proteinExistence type="predicted"/>
<keyword evidence="5" id="KW-1185">Reference proteome</keyword>
<gene>
    <name evidence="4" type="ORF">CYMTET_30976</name>
</gene>
<evidence type="ECO:0008006" key="6">
    <source>
        <dbReference type="Google" id="ProtNLM"/>
    </source>
</evidence>
<keyword evidence="1" id="KW-0436">Ligase</keyword>
<evidence type="ECO:0000256" key="3">
    <source>
        <dbReference type="ARBA" id="ARBA00022840"/>
    </source>
</evidence>
<keyword evidence="3" id="KW-0067">ATP-binding</keyword>
<dbReference type="GO" id="GO:0036064">
    <property type="term" value="C:ciliary basal body"/>
    <property type="evidence" value="ECO:0007669"/>
    <property type="project" value="TreeGrafter"/>
</dbReference>
<dbReference type="Pfam" id="PF03133">
    <property type="entry name" value="TTL"/>
    <property type="match status" value="1"/>
</dbReference>
<dbReference type="PANTHER" id="PTHR12241">
    <property type="entry name" value="TUBULIN POLYGLUTAMYLASE"/>
    <property type="match status" value="1"/>
</dbReference>
<feature type="non-terminal residue" evidence="4">
    <location>
        <position position="1"/>
    </location>
</feature>
<dbReference type="GO" id="GO:0070740">
    <property type="term" value="F:tubulin-glutamic acid ligase activity"/>
    <property type="evidence" value="ECO:0007669"/>
    <property type="project" value="TreeGrafter"/>
</dbReference>
<dbReference type="Proteomes" id="UP001190700">
    <property type="component" value="Unassembled WGS sequence"/>
</dbReference>
<dbReference type="Gene3D" id="3.30.470.20">
    <property type="entry name" value="ATP-grasp fold, B domain"/>
    <property type="match status" value="1"/>
</dbReference>
<organism evidence="4 5">
    <name type="scientific">Cymbomonas tetramitiformis</name>
    <dbReference type="NCBI Taxonomy" id="36881"/>
    <lineage>
        <taxon>Eukaryota</taxon>
        <taxon>Viridiplantae</taxon>
        <taxon>Chlorophyta</taxon>
        <taxon>Pyramimonadophyceae</taxon>
        <taxon>Pyramimonadales</taxon>
        <taxon>Pyramimonadaceae</taxon>
        <taxon>Cymbomonas</taxon>
    </lineage>
</organism>
<dbReference type="PANTHER" id="PTHR12241:SF147">
    <property type="entry name" value="TUBULIN POLYGLUTAMYLASE TTLL7"/>
    <property type="match status" value="1"/>
</dbReference>